<protein>
    <recommendedName>
        <fullName evidence="7">Charged multivesicular body protein 5</fullName>
    </recommendedName>
</protein>
<keyword evidence="2 3" id="KW-0175">Coiled coil</keyword>
<evidence type="ECO:0000256" key="3">
    <source>
        <dbReference type="SAM" id="Coils"/>
    </source>
</evidence>
<dbReference type="GO" id="GO:0006900">
    <property type="term" value="P:vesicle budding from membrane"/>
    <property type="evidence" value="ECO:0007669"/>
    <property type="project" value="TreeGrafter"/>
</dbReference>
<dbReference type="GO" id="GO:0005771">
    <property type="term" value="C:multivesicular body"/>
    <property type="evidence" value="ECO:0007669"/>
    <property type="project" value="TreeGrafter"/>
</dbReference>
<dbReference type="Gene3D" id="1.10.287.1060">
    <property type="entry name" value="ESAT-6-like"/>
    <property type="match status" value="1"/>
</dbReference>
<gene>
    <name evidence="5" type="ORF">CBR_g38017</name>
</gene>
<dbReference type="InterPro" id="IPR005024">
    <property type="entry name" value="Snf7_fam"/>
</dbReference>
<dbReference type="STRING" id="69332.A0A388K011"/>
<keyword evidence="6" id="KW-1185">Reference proteome</keyword>
<dbReference type="OrthoDB" id="3973241at2759"/>
<evidence type="ECO:0000256" key="2">
    <source>
        <dbReference type="ARBA" id="ARBA00023054"/>
    </source>
</evidence>
<dbReference type="Gene3D" id="6.10.250.1710">
    <property type="match status" value="1"/>
</dbReference>
<evidence type="ECO:0000256" key="4">
    <source>
        <dbReference type="SAM" id="MobiDB-lite"/>
    </source>
</evidence>
<evidence type="ECO:0008006" key="7">
    <source>
        <dbReference type="Google" id="ProtNLM"/>
    </source>
</evidence>
<dbReference type="OMA" id="GVKQMQK"/>
<name>A0A388K011_CHABU</name>
<dbReference type="GO" id="GO:0032511">
    <property type="term" value="P:late endosome to vacuole transport via multivesicular body sorting pathway"/>
    <property type="evidence" value="ECO:0007669"/>
    <property type="project" value="TreeGrafter"/>
</dbReference>
<dbReference type="Pfam" id="PF03357">
    <property type="entry name" value="Snf7"/>
    <property type="match status" value="1"/>
</dbReference>
<sequence>MRRVFGVKKDKPPAVTVDDAAENINKRGDVLTEKIKKLDAELLVFKKQLASAKSPQAKLAIQNRAMRVLKLKKQYEGQRDNLYDQAFNLEQVAFATQGMKDSMQTMEAMKAANKELKGQYKHLKIEDVERMQDDMMDLMDYSTEVQEALGRSYSVPDDIDEDELLGELEALEADMDAEVEGSSVPSYLAPEPEVELPSAPIGVPAGPSGSGSIAVQQPQAADELGLPRVPQASVRT</sequence>
<feature type="coiled-coil region" evidence="3">
    <location>
        <begin position="99"/>
        <end position="126"/>
    </location>
</feature>
<organism evidence="5 6">
    <name type="scientific">Chara braunii</name>
    <name type="common">Braun's stonewort</name>
    <dbReference type="NCBI Taxonomy" id="69332"/>
    <lineage>
        <taxon>Eukaryota</taxon>
        <taxon>Viridiplantae</taxon>
        <taxon>Streptophyta</taxon>
        <taxon>Charophyceae</taxon>
        <taxon>Charales</taxon>
        <taxon>Characeae</taxon>
        <taxon>Chara</taxon>
    </lineage>
</organism>
<dbReference type="PANTHER" id="PTHR22761:SF12">
    <property type="entry name" value="CHARGED MULTIVESICULAR BODY PROTEIN 5"/>
    <property type="match status" value="1"/>
</dbReference>
<dbReference type="PANTHER" id="PTHR22761">
    <property type="entry name" value="CHARGED MULTIVESICULAR BODY PROTEIN"/>
    <property type="match status" value="1"/>
</dbReference>
<accession>A0A388K011</accession>
<proteinExistence type="inferred from homology"/>
<reference evidence="5 6" key="1">
    <citation type="journal article" date="2018" name="Cell">
        <title>The Chara Genome: Secondary Complexity and Implications for Plant Terrestrialization.</title>
        <authorList>
            <person name="Nishiyama T."/>
            <person name="Sakayama H."/>
            <person name="Vries J.D."/>
            <person name="Buschmann H."/>
            <person name="Saint-Marcoux D."/>
            <person name="Ullrich K.K."/>
            <person name="Haas F.B."/>
            <person name="Vanderstraeten L."/>
            <person name="Becker D."/>
            <person name="Lang D."/>
            <person name="Vosolsobe S."/>
            <person name="Rombauts S."/>
            <person name="Wilhelmsson P.K.I."/>
            <person name="Janitza P."/>
            <person name="Kern R."/>
            <person name="Heyl A."/>
            <person name="Rumpler F."/>
            <person name="Villalobos L.I.A.C."/>
            <person name="Clay J.M."/>
            <person name="Skokan R."/>
            <person name="Toyoda A."/>
            <person name="Suzuki Y."/>
            <person name="Kagoshima H."/>
            <person name="Schijlen E."/>
            <person name="Tajeshwar N."/>
            <person name="Catarino B."/>
            <person name="Hetherington A.J."/>
            <person name="Saltykova A."/>
            <person name="Bonnot C."/>
            <person name="Breuninger H."/>
            <person name="Symeonidi A."/>
            <person name="Radhakrishnan G.V."/>
            <person name="Van Nieuwerburgh F."/>
            <person name="Deforce D."/>
            <person name="Chang C."/>
            <person name="Karol K.G."/>
            <person name="Hedrich R."/>
            <person name="Ulvskov P."/>
            <person name="Glockner G."/>
            <person name="Delwiche C.F."/>
            <person name="Petrasek J."/>
            <person name="Van de Peer Y."/>
            <person name="Friml J."/>
            <person name="Beilby M."/>
            <person name="Dolan L."/>
            <person name="Kohara Y."/>
            <person name="Sugano S."/>
            <person name="Fujiyama A."/>
            <person name="Delaux P.-M."/>
            <person name="Quint M."/>
            <person name="TheiBen G."/>
            <person name="Hagemann M."/>
            <person name="Harholt J."/>
            <person name="Dunand C."/>
            <person name="Zachgo S."/>
            <person name="Langdale J."/>
            <person name="Maumus F."/>
            <person name="Straeten D.V.D."/>
            <person name="Gould S.B."/>
            <person name="Rensing S.A."/>
        </authorList>
    </citation>
    <scope>NUCLEOTIDE SEQUENCE [LARGE SCALE GENOMIC DNA]</scope>
    <source>
        <strain evidence="5 6">S276</strain>
    </source>
</reference>
<evidence type="ECO:0000256" key="1">
    <source>
        <dbReference type="ARBA" id="ARBA00006190"/>
    </source>
</evidence>
<dbReference type="Gramene" id="GBG63394">
    <property type="protein sequence ID" value="GBG63394"/>
    <property type="gene ID" value="CBR_g38017"/>
</dbReference>
<dbReference type="EMBL" id="BFEA01000039">
    <property type="protein sequence ID" value="GBG63394.1"/>
    <property type="molecule type" value="Genomic_DNA"/>
</dbReference>
<comment type="similarity">
    <text evidence="1">Belongs to the SNF7 family.</text>
</comment>
<dbReference type="Proteomes" id="UP000265515">
    <property type="component" value="Unassembled WGS sequence"/>
</dbReference>
<evidence type="ECO:0000313" key="6">
    <source>
        <dbReference type="Proteomes" id="UP000265515"/>
    </source>
</evidence>
<evidence type="ECO:0000313" key="5">
    <source>
        <dbReference type="EMBL" id="GBG63394.1"/>
    </source>
</evidence>
<dbReference type="AlphaFoldDB" id="A0A388K011"/>
<comment type="caution">
    <text evidence="5">The sequence shown here is derived from an EMBL/GenBank/DDBJ whole genome shotgun (WGS) entry which is preliminary data.</text>
</comment>
<feature type="compositionally biased region" description="Polar residues" evidence="4">
    <location>
        <begin position="210"/>
        <end position="219"/>
    </location>
</feature>
<feature type="region of interest" description="Disordered" evidence="4">
    <location>
        <begin position="177"/>
        <end position="236"/>
    </location>
</feature>